<protein>
    <submittedName>
        <fullName evidence="2">Uncharacterized protein</fullName>
    </submittedName>
</protein>
<dbReference type="EMBL" id="LBVP01000001">
    <property type="protein sequence ID" value="KKQ90155.1"/>
    <property type="molecule type" value="Genomic_DNA"/>
</dbReference>
<organism evidence="2 3">
    <name type="scientific">Candidatus Curtissbacteria bacterium GW2011_GWC2_38_9</name>
    <dbReference type="NCBI Taxonomy" id="1618414"/>
    <lineage>
        <taxon>Bacteria</taxon>
        <taxon>Candidatus Curtissiibacteriota</taxon>
    </lineage>
</organism>
<feature type="region of interest" description="Disordered" evidence="1">
    <location>
        <begin position="226"/>
        <end position="248"/>
    </location>
</feature>
<name>A0A0G0LQB6_9BACT</name>
<dbReference type="AlphaFoldDB" id="A0A0G0LQB6"/>
<proteinExistence type="predicted"/>
<feature type="compositionally biased region" description="Basic and acidic residues" evidence="1">
    <location>
        <begin position="230"/>
        <end position="248"/>
    </location>
</feature>
<comment type="caution">
    <text evidence="2">The sequence shown here is derived from an EMBL/GenBank/DDBJ whole genome shotgun (WGS) entry which is preliminary data.</text>
</comment>
<dbReference type="Proteomes" id="UP000034893">
    <property type="component" value="Unassembled WGS sequence"/>
</dbReference>
<accession>A0A0G0LQB6</accession>
<evidence type="ECO:0000313" key="3">
    <source>
        <dbReference type="Proteomes" id="UP000034893"/>
    </source>
</evidence>
<reference evidence="2 3" key="1">
    <citation type="journal article" date="2015" name="Nature">
        <title>rRNA introns, odd ribosomes, and small enigmatic genomes across a large radiation of phyla.</title>
        <authorList>
            <person name="Brown C.T."/>
            <person name="Hug L.A."/>
            <person name="Thomas B.C."/>
            <person name="Sharon I."/>
            <person name="Castelle C.J."/>
            <person name="Singh A."/>
            <person name="Wilkins M.J."/>
            <person name="Williams K.H."/>
            <person name="Banfield J.F."/>
        </authorList>
    </citation>
    <scope>NUCLEOTIDE SEQUENCE [LARGE SCALE GENOMIC DNA]</scope>
</reference>
<sequence>MSPESKRDQIEHSKPYDVSVGIPFKPFEKAEGFIKPDGEQPVPIPEEYDYIVLLQRKILYLGVEGYIDVISEDIETMGEIPVGGHSLEKPFGDVAFVLTISQSDTTAREIPYILRFSFIARSPSDYTKLLNSFVDINIGDCEYTLVWNINRPFVKENLKHLESGEEILVVEKNMFNRKKSEEGGDVGETELEEFENKMYGRICFVWLPDDLDKLRTIELVFNQFEDGDDKEPQLEPDPSDKKAIPIPA</sequence>
<evidence type="ECO:0000313" key="2">
    <source>
        <dbReference type="EMBL" id="KKQ90155.1"/>
    </source>
</evidence>
<gene>
    <name evidence="2" type="ORF">UT12_C0001G0023</name>
</gene>
<evidence type="ECO:0000256" key="1">
    <source>
        <dbReference type="SAM" id="MobiDB-lite"/>
    </source>
</evidence>